<dbReference type="SMART" id="SM00283">
    <property type="entry name" value="MA"/>
    <property type="match status" value="1"/>
</dbReference>
<dbReference type="EMBL" id="BOMS01000136">
    <property type="protein sequence ID" value="GIE71971.1"/>
    <property type="molecule type" value="Genomic_DNA"/>
</dbReference>
<reference evidence="6 7" key="1">
    <citation type="submission" date="2021-01" db="EMBL/GenBank/DDBJ databases">
        <title>Whole genome shotgun sequence of Actinoplanes palleronii NBRC 14916.</title>
        <authorList>
            <person name="Komaki H."/>
            <person name="Tamura T."/>
        </authorList>
    </citation>
    <scope>NUCLEOTIDE SEQUENCE [LARGE SCALE GENOMIC DNA]</scope>
    <source>
        <strain evidence="6 7">NBRC 14916</strain>
    </source>
</reference>
<dbReference type="InterPro" id="IPR004089">
    <property type="entry name" value="MCPsignal_dom"/>
</dbReference>
<feature type="transmembrane region" description="Helical" evidence="4">
    <location>
        <begin position="149"/>
        <end position="170"/>
    </location>
</feature>
<dbReference type="Proteomes" id="UP000624709">
    <property type="component" value="Unassembled WGS sequence"/>
</dbReference>
<evidence type="ECO:0000256" key="4">
    <source>
        <dbReference type="SAM" id="Phobius"/>
    </source>
</evidence>
<dbReference type="PROSITE" id="PS50111">
    <property type="entry name" value="CHEMOTAXIS_TRANSDUC_2"/>
    <property type="match status" value="1"/>
</dbReference>
<keyword evidence="7" id="KW-1185">Reference proteome</keyword>
<evidence type="ECO:0000259" key="5">
    <source>
        <dbReference type="PROSITE" id="PS50111"/>
    </source>
</evidence>
<dbReference type="Pfam" id="PF00015">
    <property type="entry name" value="MCPsignal"/>
    <property type="match status" value="1"/>
</dbReference>
<keyword evidence="4" id="KW-0472">Membrane</keyword>
<dbReference type="SUPFAM" id="SSF58104">
    <property type="entry name" value="Methyl-accepting chemotaxis protein (MCP) signaling domain"/>
    <property type="match status" value="1"/>
</dbReference>
<feature type="transmembrane region" description="Helical" evidence="4">
    <location>
        <begin position="44"/>
        <end position="61"/>
    </location>
</feature>
<evidence type="ECO:0000256" key="1">
    <source>
        <dbReference type="ARBA" id="ARBA00023224"/>
    </source>
</evidence>
<feature type="domain" description="Methyl-accepting transducer" evidence="5">
    <location>
        <begin position="202"/>
        <end position="421"/>
    </location>
</feature>
<dbReference type="PANTHER" id="PTHR32089">
    <property type="entry name" value="METHYL-ACCEPTING CHEMOTAXIS PROTEIN MCPB"/>
    <property type="match status" value="1"/>
</dbReference>
<gene>
    <name evidence="6" type="ORF">Apa02nite_080790</name>
</gene>
<accession>A0ABQ4BMR5</accession>
<protein>
    <recommendedName>
        <fullName evidence="5">Methyl-accepting transducer domain-containing protein</fullName>
    </recommendedName>
</protein>
<dbReference type="Gene3D" id="1.10.287.950">
    <property type="entry name" value="Methyl-accepting chemotaxis protein"/>
    <property type="match status" value="1"/>
</dbReference>
<name>A0ABQ4BMR5_9ACTN</name>
<evidence type="ECO:0000313" key="6">
    <source>
        <dbReference type="EMBL" id="GIE71971.1"/>
    </source>
</evidence>
<keyword evidence="4" id="KW-1133">Transmembrane helix</keyword>
<keyword evidence="4" id="KW-0812">Transmembrane</keyword>
<proteinExistence type="predicted"/>
<feature type="transmembrane region" description="Helical" evidence="4">
    <location>
        <begin position="21"/>
        <end position="38"/>
    </location>
</feature>
<sequence>MPRGARLSEGSWRARHHIISRLLWFHVPAFLVVGMIGPRPRWEVVLLTAAVAGWAALIPVLPSTQAKASHTSVGLIACTFVAIELSGGSMTAHIHLYAILIYVALYQMWAPLISAVVVVVVHHGVLGLLAPERVFGMHHMGVPAAIEQVAVHAGLAAVEVVGIVIFWHFAEQAERENEQLAADAEQARTETERAERAAGERAAEDLRIRSEEAAEQARQMNADVASISAEAHAAISAVAAVDREMAALTASVQDIAARSAAAAGTASAGKDAAASAGEKVRALERSVGEIAAVNAIIASLADQTNLLALNATIEAARAGEVGKGFAVVAGEVKDLARETATSVERVNKVITAIVAETDDVAQTFAATTGSVDGIHALQLNIASSVEEQAAVLTEVTKQLSTATASADQVLVGLEALAAKAG</sequence>
<evidence type="ECO:0000256" key="2">
    <source>
        <dbReference type="PROSITE-ProRule" id="PRU00284"/>
    </source>
</evidence>
<evidence type="ECO:0000313" key="7">
    <source>
        <dbReference type="Proteomes" id="UP000624709"/>
    </source>
</evidence>
<feature type="compositionally biased region" description="Basic and acidic residues" evidence="3">
    <location>
        <begin position="185"/>
        <end position="204"/>
    </location>
</feature>
<keyword evidence="1 2" id="KW-0807">Transducer</keyword>
<dbReference type="PANTHER" id="PTHR32089:SF112">
    <property type="entry name" value="LYSOZYME-LIKE PROTEIN-RELATED"/>
    <property type="match status" value="1"/>
</dbReference>
<feature type="transmembrane region" description="Helical" evidence="4">
    <location>
        <begin position="109"/>
        <end position="129"/>
    </location>
</feature>
<organism evidence="6 7">
    <name type="scientific">Actinoplanes palleronii</name>
    <dbReference type="NCBI Taxonomy" id="113570"/>
    <lineage>
        <taxon>Bacteria</taxon>
        <taxon>Bacillati</taxon>
        <taxon>Actinomycetota</taxon>
        <taxon>Actinomycetes</taxon>
        <taxon>Micromonosporales</taxon>
        <taxon>Micromonosporaceae</taxon>
        <taxon>Actinoplanes</taxon>
    </lineage>
</organism>
<evidence type="ECO:0000256" key="3">
    <source>
        <dbReference type="SAM" id="MobiDB-lite"/>
    </source>
</evidence>
<comment type="caution">
    <text evidence="6">The sequence shown here is derived from an EMBL/GenBank/DDBJ whole genome shotgun (WGS) entry which is preliminary data.</text>
</comment>
<feature type="region of interest" description="Disordered" evidence="3">
    <location>
        <begin position="178"/>
        <end position="204"/>
    </location>
</feature>
<feature type="transmembrane region" description="Helical" evidence="4">
    <location>
        <begin position="73"/>
        <end position="103"/>
    </location>
</feature>